<keyword evidence="4" id="KW-1185">Reference proteome</keyword>
<keyword evidence="2" id="KW-0804">Transcription</keyword>
<dbReference type="SUPFAM" id="SSF46894">
    <property type="entry name" value="C-terminal effector domain of the bipartite response regulators"/>
    <property type="match status" value="1"/>
</dbReference>
<keyword evidence="1" id="KW-0805">Transcription regulation</keyword>
<dbReference type="SUPFAM" id="SSF88946">
    <property type="entry name" value="Sigma2 domain of RNA polymerase sigma factors"/>
    <property type="match status" value="1"/>
</dbReference>
<dbReference type="PATRIC" id="fig|1423746.3.peg.44"/>
<dbReference type="NCBIfam" id="TIGR02937">
    <property type="entry name" value="sigma70-ECF"/>
    <property type="match status" value="1"/>
</dbReference>
<dbReference type="InterPro" id="IPR016032">
    <property type="entry name" value="Sig_transdc_resp-reg_C-effctor"/>
</dbReference>
<dbReference type="InterPro" id="IPR013325">
    <property type="entry name" value="RNA_pol_sigma_r2"/>
</dbReference>
<evidence type="ECO:0000256" key="1">
    <source>
        <dbReference type="ARBA" id="ARBA00023015"/>
    </source>
</evidence>
<sequence>MKFVEPKTPTDHQDLLIVQRLLLQAQLGDEESFTKLFVRYEPLIRKVWRQHYGAEIEYADWKQEAFIILFRVLEMYPQLDCHQFGSYYKRSLIHRHLDLCRNRQANKRIPQNSLFDLSDYLEELAIHTANDTVEEISYCHFCLQELIRASSSFEREVLMLLNSGQTTDQVSTQLNCSRRKVESAVNRLRLKTLQIMD</sequence>
<dbReference type="STRING" id="1423746.FD27_GL000043"/>
<dbReference type="Proteomes" id="UP000051445">
    <property type="component" value="Unassembled WGS sequence"/>
</dbReference>
<evidence type="ECO:0000256" key="2">
    <source>
        <dbReference type="ARBA" id="ARBA00023163"/>
    </source>
</evidence>
<dbReference type="GO" id="GO:0003677">
    <property type="term" value="F:DNA binding"/>
    <property type="evidence" value="ECO:0007669"/>
    <property type="project" value="InterPro"/>
</dbReference>
<organism evidence="3 4">
    <name type="scientific">Limosilactobacillus frumenti DSM 13145</name>
    <dbReference type="NCBI Taxonomy" id="1423746"/>
    <lineage>
        <taxon>Bacteria</taxon>
        <taxon>Bacillati</taxon>
        <taxon>Bacillota</taxon>
        <taxon>Bacilli</taxon>
        <taxon>Lactobacillales</taxon>
        <taxon>Lactobacillaceae</taxon>
        <taxon>Limosilactobacillus</taxon>
    </lineage>
</organism>
<dbReference type="InterPro" id="IPR014284">
    <property type="entry name" value="RNA_pol_sigma-70_dom"/>
</dbReference>
<comment type="caution">
    <text evidence="3">The sequence shown here is derived from an EMBL/GenBank/DDBJ whole genome shotgun (WGS) entry which is preliminary data.</text>
</comment>
<dbReference type="Gene3D" id="1.10.1740.10">
    <property type="match status" value="1"/>
</dbReference>
<dbReference type="GO" id="GO:0006352">
    <property type="term" value="P:DNA-templated transcription initiation"/>
    <property type="evidence" value="ECO:0007669"/>
    <property type="project" value="InterPro"/>
</dbReference>
<dbReference type="AlphaFoldDB" id="A0A0R1P7S5"/>
<protein>
    <submittedName>
        <fullName evidence="3">RNA polymerase, sigma-24 subunit, ECF subfamily protein</fullName>
    </submittedName>
</protein>
<dbReference type="EMBL" id="AZER01000005">
    <property type="protein sequence ID" value="KRL28528.1"/>
    <property type="molecule type" value="Genomic_DNA"/>
</dbReference>
<evidence type="ECO:0000313" key="4">
    <source>
        <dbReference type="Proteomes" id="UP000051445"/>
    </source>
</evidence>
<gene>
    <name evidence="3" type="ORF">FD27_GL000043</name>
</gene>
<evidence type="ECO:0000313" key="3">
    <source>
        <dbReference type="EMBL" id="KRL28528.1"/>
    </source>
</evidence>
<dbReference type="GO" id="GO:0003700">
    <property type="term" value="F:DNA-binding transcription factor activity"/>
    <property type="evidence" value="ECO:0007669"/>
    <property type="project" value="InterPro"/>
</dbReference>
<proteinExistence type="predicted"/>
<dbReference type="RefSeq" id="WP_057748362.1">
    <property type="nucleotide sequence ID" value="NZ_AZER01000005.1"/>
</dbReference>
<dbReference type="OrthoDB" id="1767844at2"/>
<accession>A0A0R1P7S5</accession>
<reference evidence="3 4" key="1">
    <citation type="journal article" date="2015" name="Genome Announc.">
        <title>Expanding the biotechnology potential of lactobacilli through comparative genomics of 213 strains and associated genera.</title>
        <authorList>
            <person name="Sun Z."/>
            <person name="Harris H.M."/>
            <person name="McCann A."/>
            <person name="Guo C."/>
            <person name="Argimon S."/>
            <person name="Zhang W."/>
            <person name="Yang X."/>
            <person name="Jeffery I.B."/>
            <person name="Cooney J.C."/>
            <person name="Kagawa T.F."/>
            <person name="Liu W."/>
            <person name="Song Y."/>
            <person name="Salvetti E."/>
            <person name="Wrobel A."/>
            <person name="Rasinkangas P."/>
            <person name="Parkhill J."/>
            <person name="Rea M.C."/>
            <person name="O'Sullivan O."/>
            <person name="Ritari J."/>
            <person name="Douillard F.P."/>
            <person name="Paul Ross R."/>
            <person name="Yang R."/>
            <person name="Briner A.E."/>
            <person name="Felis G.E."/>
            <person name="de Vos W.M."/>
            <person name="Barrangou R."/>
            <person name="Klaenhammer T.R."/>
            <person name="Caufield P.W."/>
            <person name="Cui Y."/>
            <person name="Zhang H."/>
            <person name="O'Toole P.W."/>
        </authorList>
    </citation>
    <scope>NUCLEOTIDE SEQUENCE [LARGE SCALE GENOMIC DNA]</scope>
    <source>
        <strain evidence="3 4">DSM 13145</strain>
    </source>
</reference>
<name>A0A0R1P7S5_9LACO</name>